<keyword evidence="2" id="KW-1185">Reference proteome</keyword>
<dbReference type="InterPro" id="IPR027417">
    <property type="entry name" value="P-loop_NTPase"/>
</dbReference>
<dbReference type="RefSeq" id="WP_093448628.1">
    <property type="nucleotide sequence ID" value="NZ_FOLX01000001.1"/>
</dbReference>
<evidence type="ECO:0008006" key="3">
    <source>
        <dbReference type="Google" id="ProtNLM"/>
    </source>
</evidence>
<evidence type="ECO:0000313" key="2">
    <source>
        <dbReference type="Proteomes" id="UP000231644"/>
    </source>
</evidence>
<evidence type="ECO:0000313" key="1">
    <source>
        <dbReference type="EMBL" id="SFC16380.1"/>
    </source>
</evidence>
<gene>
    <name evidence="1" type="ORF">SAMN05421762_0039</name>
</gene>
<sequence>MPRLILHIGTHKTGTTSLQNHWHANRQALSQAGIVYPDLTPHSGHHGFLTDWIALPQVYALPKGGGASLKHLADTYRDTDTKILLSSEEFSRAGGRGGKVDFIALRKIFSGYQFQVLCVLRPQAEFLQSVYLELSRHSLPNRPPDYLKSCLESGQVDGLWCDYGGLYRQLREAFEPSEIFLIDYASARRSKDGLVGTIWRAISPEISDPTIVPDRNWANASPRVLPIWASQVVAGWTVPPAHLKDAAAEAFDLHFESRPQCLFTRQEHTALTAQLHLWNQGLQDLVYMDGAEFVLSIAAHDPATIHREDIDQEYWIRLARRLSFACSADAA</sequence>
<organism evidence="1 2">
    <name type="scientific">Pseudooceanicola nitratireducens</name>
    <dbReference type="NCBI Taxonomy" id="517719"/>
    <lineage>
        <taxon>Bacteria</taxon>
        <taxon>Pseudomonadati</taxon>
        <taxon>Pseudomonadota</taxon>
        <taxon>Alphaproteobacteria</taxon>
        <taxon>Rhodobacterales</taxon>
        <taxon>Paracoccaceae</taxon>
        <taxon>Pseudooceanicola</taxon>
    </lineage>
</organism>
<proteinExistence type="predicted"/>
<dbReference type="OrthoDB" id="547419at2"/>
<name>A0A1I1H5D1_9RHOB</name>
<protein>
    <recommendedName>
        <fullName evidence="3">Sulfotransferase family protein</fullName>
    </recommendedName>
</protein>
<dbReference type="STRING" id="517719.SAMN05421762_0039"/>
<dbReference type="EMBL" id="FOLX01000001">
    <property type="protein sequence ID" value="SFC16380.1"/>
    <property type="molecule type" value="Genomic_DNA"/>
</dbReference>
<dbReference type="Proteomes" id="UP000231644">
    <property type="component" value="Unassembled WGS sequence"/>
</dbReference>
<dbReference type="SUPFAM" id="SSF52540">
    <property type="entry name" value="P-loop containing nucleoside triphosphate hydrolases"/>
    <property type="match status" value="1"/>
</dbReference>
<accession>A0A1I1H5D1</accession>
<dbReference type="AlphaFoldDB" id="A0A1I1H5D1"/>
<reference evidence="1 2" key="1">
    <citation type="submission" date="2016-10" db="EMBL/GenBank/DDBJ databases">
        <authorList>
            <person name="de Groot N.N."/>
        </authorList>
    </citation>
    <scope>NUCLEOTIDE SEQUENCE [LARGE SCALE GENOMIC DNA]</scope>
    <source>
        <strain evidence="1 2">DSM 29619</strain>
    </source>
</reference>